<evidence type="ECO:0000259" key="5">
    <source>
        <dbReference type="PROSITE" id="PS50240"/>
    </source>
</evidence>
<dbReference type="SUPFAM" id="SSF50494">
    <property type="entry name" value="Trypsin-like serine proteases"/>
    <property type="match status" value="1"/>
</dbReference>
<keyword evidence="4" id="KW-0732">Signal</keyword>
<feature type="domain" description="Peptidase S1" evidence="5">
    <location>
        <begin position="30"/>
        <end position="275"/>
    </location>
</feature>
<name>A0A8K0D6U3_IGNLU</name>
<dbReference type="PRINTS" id="PR00722">
    <property type="entry name" value="CHYMOTRYPSIN"/>
</dbReference>
<accession>A0A8K0D6U3</accession>
<dbReference type="FunFam" id="2.40.10.10:FF:000002">
    <property type="entry name" value="Transmembrane protease serine"/>
    <property type="match status" value="1"/>
</dbReference>
<dbReference type="Gene3D" id="2.40.10.10">
    <property type="entry name" value="Trypsin-like serine proteases"/>
    <property type="match status" value="1"/>
</dbReference>
<feature type="chain" id="PRO_5035422709" description="Peptidase S1 domain-containing protein" evidence="4">
    <location>
        <begin position="19"/>
        <end position="292"/>
    </location>
</feature>
<dbReference type="PANTHER" id="PTHR24252">
    <property type="entry name" value="ACROSIN-RELATED"/>
    <property type="match status" value="1"/>
</dbReference>
<dbReference type="InterPro" id="IPR043504">
    <property type="entry name" value="Peptidase_S1_PA_chymotrypsin"/>
</dbReference>
<dbReference type="GO" id="GO:0004252">
    <property type="term" value="F:serine-type endopeptidase activity"/>
    <property type="evidence" value="ECO:0007669"/>
    <property type="project" value="InterPro"/>
</dbReference>
<evidence type="ECO:0000256" key="3">
    <source>
        <dbReference type="RuleBase" id="RU363034"/>
    </source>
</evidence>
<dbReference type="PROSITE" id="PS50240">
    <property type="entry name" value="TRYPSIN_DOM"/>
    <property type="match status" value="1"/>
</dbReference>
<dbReference type="InterPro" id="IPR001254">
    <property type="entry name" value="Trypsin_dom"/>
</dbReference>
<dbReference type="GO" id="GO:0006508">
    <property type="term" value="P:proteolysis"/>
    <property type="evidence" value="ECO:0007669"/>
    <property type="project" value="UniProtKB-KW"/>
</dbReference>
<dbReference type="OrthoDB" id="10059102at2759"/>
<evidence type="ECO:0000313" key="7">
    <source>
        <dbReference type="Proteomes" id="UP000801492"/>
    </source>
</evidence>
<keyword evidence="1" id="KW-1015">Disulfide bond</keyword>
<evidence type="ECO:0000313" key="6">
    <source>
        <dbReference type="EMBL" id="KAF2897708.1"/>
    </source>
</evidence>
<dbReference type="InterPro" id="IPR018114">
    <property type="entry name" value="TRYPSIN_HIS"/>
</dbReference>
<dbReference type="AlphaFoldDB" id="A0A8K0D6U3"/>
<organism evidence="6 7">
    <name type="scientific">Ignelater luminosus</name>
    <name type="common">Cucubano</name>
    <name type="synonym">Pyrophorus luminosus</name>
    <dbReference type="NCBI Taxonomy" id="2038154"/>
    <lineage>
        <taxon>Eukaryota</taxon>
        <taxon>Metazoa</taxon>
        <taxon>Ecdysozoa</taxon>
        <taxon>Arthropoda</taxon>
        <taxon>Hexapoda</taxon>
        <taxon>Insecta</taxon>
        <taxon>Pterygota</taxon>
        <taxon>Neoptera</taxon>
        <taxon>Endopterygota</taxon>
        <taxon>Coleoptera</taxon>
        <taxon>Polyphaga</taxon>
        <taxon>Elateriformia</taxon>
        <taxon>Elateroidea</taxon>
        <taxon>Elateridae</taxon>
        <taxon>Agrypninae</taxon>
        <taxon>Pyrophorini</taxon>
        <taxon>Ignelater</taxon>
    </lineage>
</organism>
<dbReference type="FunFam" id="2.40.10.10:FF:000068">
    <property type="entry name" value="transmembrane protease serine 2"/>
    <property type="match status" value="1"/>
</dbReference>
<evidence type="ECO:0000256" key="2">
    <source>
        <dbReference type="ARBA" id="ARBA00024195"/>
    </source>
</evidence>
<dbReference type="InterPro" id="IPR009003">
    <property type="entry name" value="Peptidase_S1_PA"/>
</dbReference>
<dbReference type="CDD" id="cd00190">
    <property type="entry name" value="Tryp_SPc"/>
    <property type="match status" value="1"/>
</dbReference>
<dbReference type="PROSITE" id="PS00135">
    <property type="entry name" value="TRYPSIN_SER"/>
    <property type="match status" value="1"/>
</dbReference>
<dbReference type="InterPro" id="IPR033116">
    <property type="entry name" value="TRYPSIN_SER"/>
</dbReference>
<protein>
    <recommendedName>
        <fullName evidence="5">Peptidase S1 domain-containing protein</fullName>
    </recommendedName>
</protein>
<feature type="signal peptide" evidence="4">
    <location>
        <begin position="1"/>
        <end position="18"/>
    </location>
</feature>
<dbReference type="Pfam" id="PF00089">
    <property type="entry name" value="Trypsin"/>
    <property type="match status" value="1"/>
</dbReference>
<evidence type="ECO:0000256" key="1">
    <source>
        <dbReference type="ARBA" id="ARBA00023157"/>
    </source>
</evidence>
<proteinExistence type="inferred from homology"/>
<dbReference type="EMBL" id="VTPC01003965">
    <property type="protein sequence ID" value="KAF2897708.1"/>
    <property type="molecule type" value="Genomic_DNA"/>
</dbReference>
<sequence length="292" mass="33087">MKLIFVQIILAFASSVTAFYEIKETDDNRIVNGEDAALGQFPFIVSLSLVVSRQAGHFCGASIITRYWSLTAAHCIDAVNEILIEYNYIKVLGNTHILHYNPIHHEIECYKIYSEYDDLAFTNDIALIRVKQPFDGDYEKVITLPPRNFKYVNDSKVTIMGWGVLWPGGPEPIVLQHVEVRLIDDGICQKIYDPYPKLKSSIRPDIMVCAGEETHTKDSCQGDSGGPLIQELKQGGVRRQYQIGIVSWGRGCASKFPGVYVRVTKYLNWIENIMKKHDSGCQSKCIGERRYT</sequence>
<comment type="caution">
    <text evidence="6">The sequence shown here is derived from an EMBL/GenBank/DDBJ whole genome shotgun (WGS) entry which is preliminary data.</text>
</comment>
<evidence type="ECO:0000256" key="4">
    <source>
        <dbReference type="SAM" id="SignalP"/>
    </source>
</evidence>
<reference evidence="6" key="1">
    <citation type="submission" date="2019-08" db="EMBL/GenBank/DDBJ databases">
        <title>The genome of the North American firefly Photinus pyralis.</title>
        <authorList>
            <consortium name="Photinus pyralis genome working group"/>
            <person name="Fallon T.R."/>
            <person name="Sander Lower S.E."/>
            <person name="Weng J.-K."/>
        </authorList>
    </citation>
    <scope>NUCLEOTIDE SEQUENCE</scope>
    <source>
        <strain evidence="6">TRF0915ILg1</strain>
        <tissue evidence="6">Whole body</tissue>
    </source>
</reference>
<comment type="similarity">
    <text evidence="2">Belongs to the peptidase S1 family. CLIP subfamily.</text>
</comment>
<keyword evidence="7" id="KW-1185">Reference proteome</keyword>
<dbReference type="PROSITE" id="PS00134">
    <property type="entry name" value="TRYPSIN_HIS"/>
    <property type="match status" value="1"/>
</dbReference>
<dbReference type="PANTHER" id="PTHR24252:SF7">
    <property type="entry name" value="HYALIN"/>
    <property type="match status" value="1"/>
</dbReference>
<dbReference type="SMART" id="SM00020">
    <property type="entry name" value="Tryp_SPc"/>
    <property type="match status" value="1"/>
</dbReference>
<keyword evidence="3" id="KW-0720">Serine protease</keyword>
<keyword evidence="3" id="KW-0645">Protease</keyword>
<keyword evidence="3" id="KW-0378">Hydrolase</keyword>
<gene>
    <name evidence="6" type="ORF">ILUMI_08463</name>
</gene>
<dbReference type="Proteomes" id="UP000801492">
    <property type="component" value="Unassembled WGS sequence"/>
</dbReference>
<dbReference type="InterPro" id="IPR001314">
    <property type="entry name" value="Peptidase_S1A"/>
</dbReference>